<dbReference type="Gene3D" id="1.20.1050.10">
    <property type="match status" value="1"/>
</dbReference>
<dbReference type="InterPro" id="IPR004046">
    <property type="entry name" value="GST_C"/>
</dbReference>
<accession>A0A1K1VEH8</accession>
<dbReference type="SUPFAM" id="SSF52833">
    <property type="entry name" value="Thioredoxin-like"/>
    <property type="match status" value="1"/>
</dbReference>
<gene>
    <name evidence="4" type="ORF">SAMN02745752_00912</name>
</gene>
<comment type="similarity">
    <text evidence="1">Belongs to the GST superfamily.</text>
</comment>
<dbReference type="Pfam" id="PF02798">
    <property type="entry name" value="GST_N"/>
    <property type="match status" value="1"/>
</dbReference>
<evidence type="ECO:0000259" key="2">
    <source>
        <dbReference type="PROSITE" id="PS50404"/>
    </source>
</evidence>
<evidence type="ECO:0000313" key="5">
    <source>
        <dbReference type="Proteomes" id="UP000182350"/>
    </source>
</evidence>
<feature type="domain" description="GST C-terminal" evidence="3">
    <location>
        <begin position="92"/>
        <end position="212"/>
    </location>
</feature>
<dbReference type="CDD" id="cd03048">
    <property type="entry name" value="GST_N_Ure2p_like"/>
    <property type="match status" value="1"/>
</dbReference>
<dbReference type="PANTHER" id="PTHR44051:SF19">
    <property type="entry name" value="DISULFIDE-BOND OXIDOREDUCTASE YFCG"/>
    <property type="match status" value="1"/>
</dbReference>
<evidence type="ECO:0000313" key="4">
    <source>
        <dbReference type="EMBL" id="SFX23140.1"/>
    </source>
</evidence>
<sequence>MNQLIELYYFPTPNGWKISILLEELGLPYVVKRVDITQGEQFDPAFLAISPNNRIPAVVDPDGPGGAPISIFESGAILQYFGRKTGRFYPQDERQRVEVDQWLMWQMGGFGPMLGQNHHFNKYAPEQVPYAIQRYTEETRRLYGVLDRRLAGRDYVAGDYSIADMALVGWASLWEGQKMNINDFPQVKAWLARVLARPAVQRGMALDLEQRG</sequence>
<evidence type="ECO:0000259" key="3">
    <source>
        <dbReference type="PROSITE" id="PS50405"/>
    </source>
</evidence>
<dbReference type="Gene3D" id="3.40.30.10">
    <property type="entry name" value="Glutaredoxin"/>
    <property type="match status" value="1"/>
</dbReference>
<name>A0A1K1VEH8_9GAMM</name>
<dbReference type="Pfam" id="PF00043">
    <property type="entry name" value="GST_C"/>
    <property type="match status" value="1"/>
</dbReference>
<dbReference type="PANTHER" id="PTHR44051">
    <property type="entry name" value="GLUTATHIONE S-TRANSFERASE-RELATED"/>
    <property type="match status" value="1"/>
</dbReference>
<reference evidence="4 5" key="1">
    <citation type="submission" date="2016-11" db="EMBL/GenBank/DDBJ databases">
        <authorList>
            <person name="Jaros S."/>
            <person name="Januszkiewicz K."/>
            <person name="Wedrychowicz H."/>
        </authorList>
    </citation>
    <scope>NUCLEOTIDE SEQUENCE [LARGE SCALE GENOMIC DNA]</scope>
    <source>
        <strain evidence="4 5">DSM 21637</strain>
    </source>
</reference>
<dbReference type="OrthoDB" id="9803562at2"/>
<protein>
    <submittedName>
        <fullName evidence="4">Glutathione S-transferase</fullName>
    </submittedName>
</protein>
<evidence type="ECO:0000256" key="1">
    <source>
        <dbReference type="RuleBase" id="RU003494"/>
    </source>
</evidence>
<dbReference type="InterPro" id="IPR036249">
    <property type="entry name" value="Thioredoxin-like_sf"/>
</dbReference>
<dbReference type="PROSITE" id="PS50404">
    <property type="entry name" value="GST_NTER"/>
    <property type="match status" value="1"/>
</dbReference>
<dbReference type="STRING" id="1122209.SAMN02745752_00912"/>
<dbReference type="Proteomes" id="UP000182350">
    <property type="component" value="Unassembled WGS sequence"/>
</dbReference>
<dbReference type="SFLD" id="SFLDG01151">
    <property type="entry name" value="Main.2:_Nu-like"/>
    <property type="match status" value="1"/>
</dbReference>
<feature type="domain" description="GST N-terminal" evidence="2">
    <location>
        <begin position="2"/>
        <end position="89"/>
    </location>
</feature>
<dbReference type="SFLD" id="SFLDG00358">
    <property type="entry name" value="Main_(cytGST)"/>
    <property type="match status" value="1"/>
</dbReference>
<dbReference type="GO" id="GO:0016740">
    <property type="term" value="F:transferase activity"/>
    <property type="evidence" value="ECO:0007669"/>
    <property type="project" value="UniProtKB-KW"/>
</dbReference>
<dbReference type="AlphaFoldDB" id="A0A1K1VEH8"/>
<dbReference type="InterPro" id="IPR036282">
    <property type="entry name" value="Glutathione-S-Trfase_C_sf"/>
</dbReference>
<keyword evidence="4" id="KW-0808">Transferase</keyword>
<keyword evidence="5" id="KW-1185">Reference proteome</keyword>
<proteinExistence type="inferred from homology"/>
<dbReference type="CDD" id="cd10291">
    <property type="entry name" value="GST_C_YfcG_like"/>
    <property type="match status" value="1"/>
</dbReference>
<dbReference type="InterPro" id="IPR010987">
    <property type="entry name" value="Glutathione-S-Trfase_C-like"/>
</dbReference>
<dbReference type="InterPro" id="IPR004045">
    <property type="entry name" value="Glutathione_S-Trfase_N"/>
</dbReference>
<dbReference type="EMBL" id="FPJW01000002">
    <property type="protein sequence ID" value="SFX23140.1"/>
    <property type="molecule type" value="Genomic_DNA"/>
</dbReference>
<organism evidence="4 5">
    <name type="scientific">Marinospirillum alkaliphilum DSM 21637</name>
    <dbReference type="NCBI Taxonomy" id="1122209"/>
    <lineage>
        <taxon>Bacteria</taxon>
        <taxon>Pseudomonadati</taxon>
        <taxon>Pseudomonadota</taxon>
        <taxon>Gammaproteobacteria</taxon>
        <taxon>Oceanospirillales</taxon>
        <taxon>Oceanospirillaceae</taxon>
        <taxon>Marinospirillum</taxon>
    </lineage>
</organism>
<dbReference type="PROSITE" id="PS50405">
    <property type="entry name" value="GST_CTER"/>
    <property type="match status" value="1"/>
</dbReference>
<dbReference type="InterPro" id="IPR040079">
    <property type="entry name" value="Glutathione_S-Trfase"/>
</dbReference>
<dbReference type="RefSeq" id="WP_072325149.1">
    <property type="nucleotide sequence ID" value="NZ_FPJW01000002.1"/>
</dbReference>
<dbReference type="SUPFAM" id="SSF47616">
    <property type="entry name" value="GST C-terminal domain-like"/>
    <property type="match status" value="1"/>
</dbReference>
<dbReference type="SFLD" id="SFLDS00019">
    <property type="entry name" value="Glutathione_Transferase_(cytos"/>
    <property type="match status" value="1"/>
</dbReference>